<dbReference type="GO" id="GO:0016874">
    <property type="term" value="F:ligase activity"/>
    <property type="evidence" value="ECO:0007669"/>
    <property type="project" value="UniProtKB-KW"/>
</dbReference>
<dbReference type="GO" id="GO:0005737">
    <property type="term" value="C:cytoplasm"/>
    <property type="evidence" value="ECO:0007669"/>
    <property type="project" value="TreeGrafter"/>
</dbReference>
<keyword evidence="5" id="KW-1185">Reference proteome</keyword>
<evidence type="ECO:0000313" key="5">
    <source>
        <dbReference type="Proteomes" id="UP000186583"/>
    </source>
</evidence>
<dbReference type="PANTHER" id="PTHR45527">
    <property type="entry name" value="NONRIBOSOMAL PEPTIDE SYNTHETASE"/>
    <property type="match status" value="1"/>
</dbReference>
<comment type="caution">
    <text evidence="4">The sequence shown here is derived from an EMBL/GenBank/DDBJ whole genome shotgun (WGS) entry which is preliminary data.</text>
</comment>
<keyword evidence="2" id="KW-0597">Phosphoprotein</keyword>
<dbReference type="PANTHER" id="PTHR45527:SF16">
    <property type="entry name" value="NONRIBOSOMAL PEPTIDE SYNTHASE ATNA-RELATED"/>
    <property type="match status" value="1"/>
</dbReference>
<evidence type="ECO:0000313" key="4">
    <source>
        <dbReference type="EMBL" id="OLN88001.1"/>
    </source>
</evidence>
<reference evidence="4 5" key="1">
    <citation type="submission" date="2016-11" db="EMBL/GenBank/DDBJ databases">
        <title>Draft Genome Assembly of Colletotrichum chlorophyti a pathogen of herbaceous plants.</title>
        <authorList>
            <person name="Gan P."/>
            <person name="Narusaka M."/>
            <person name="Tsushima A."/>
            <person name="Narusaka Y."/>
            <person name="Takano Y."/>
            <person name="Shirasu K."/>
        </authorList>
    </citation>
    <scope>NUCLEOTIDE SEQUENCE [LARGE SCALE GENOMIC DNA]</scope>
    <source>
        <strain evidence="4 5">NTL11</strain>
    </source>
</reference>
<organism evidence="4 5">
    <name type="scientific">Colletotrichum chlorophyti</name>
    <dbReference type="NCBI Taxonomy" id="708187"/>
    <lineage>
        <taxon>Eukaryota</taxon>
        <taxon>Fungi</taxon>
        <taxon>Dikarya</taxon>
        <taxon>Ascomycota</taxon>
        <taxon>Pezizomycotina</taxon>
        <taxon>Sordariomycetes</taxon>
        <taxon>Hypocreomycetidae</taxon>
        <taxon>Glomerellales</taxon>
        <taxon>Glomerellaceae</taxon>
        <taxon>Colletotrichum</taxon>
    </lineage>
</organism>
<dbReference type="InterPro" id="IPR042099">
    <property type="entry name" value="ANL_N_sf"/>
</dbReference>
<dbReference type="STRING" id="708187.A0A1Q8RUF5"/>
<evidence type="ECO:0000256" key="2">
    <source>
        <dbReference type="ARBA" id="ARBA00022553"/>
    </source>
</evidence>
<keyword evidence="1" id="KW-0596">Phosphopantetheine</keyword>
<dbReference type="Gene3D" id="3.40.50.12780">
    <property type="entry name" value="N-terminal domain of ligase-like"/>
    <property type="match status" value="1"/>
</dbReference>
<name>A0A1Q8RUF5_9PEZI</name>
<dbReference type="GO" id="GO:0044550">
    <property type="term" value="P:secondary metabolite biosynthetic process"/>
    <property type="evidence" value="ECO:0007669"/>
    <property type="project" value="TreeGrafter"/>
</dbReference>
<dbReference type="EMBL" id="MPGH01000088">
    <property type="protein sequence ID" value="OLN88001.1"/>
    <property type="molecule type" value="Genomic_DNA"/>
</dbReference>
<evidence type="ECO:0000256" key="3">
    <source>
        <dbReference type="ARBA" id="ARBA00022598"/>
    </source>
</evidence>
<dbReference type="OrthoDB" id="416786at2759"/>
<dbReference type="AlphaFoldDB" id="A0A1Q8RUF5"/>
<evidence type="ECO:0000256" key="1">
    <source>
        <dbReference type="ARBA" id="ARBA00022450"/>
    </source>
</evidence>
<dbReference type="GO" id="GO:0031177">
    <property type="term" value="F:phosphopantetheine binding"/>
    <property type="evidence" value="ECO:0007669"/>
    <property type="project" value="TreeGrafter"/>
</dbReference>
<proteinExistence type="predicted"/>
<gene>
    <name evidence="4" type="ORF">CCHL11_00062</name>
</gene>
<dbReference type="Proteomes" id="UP000186583">
    <property type="component" value="Unassembled WGS sequence"/>
</dbReference>
<dbReference type="SUPFAM" id="SSF56801">
    <property type="entry name" value="Acetyl-CoA synthetase-like"/>
    <property type="match status" value="1"/>
</dbReference>
<protein>
    <submittedName>
        <fullName evidence="4">Nonribosomal peptide synthetase 8-like protein 1</fullName>
    </submittedName>
</protein>
<keyword evidence="3" id="KW-0436">Ligase</keyword>
<accession>A0A1Q8RUF5</accession>
<sequence>MIFEVFITFALGGCVFTPSEPERLNDLAEFITRYEVNAFISTPSVTRLISPTKAPTLKFVMIEGEPLAPSDIETWLSQPGVSFFNAY</sequence>
<dbReference type="GO" id="GO:0043041">
    <property type="term" value="P:amino acid activation for nonribosomal peptide biosynthetic process"/>
    <property type="evidence" value="ECO:0007669"/>
    <property type="project" value="TreeGrafter"/>
</dbReference>